<dbReference type="Gene3D" id="1.10.472.60">
    <property type="entry name" value="putative protein disulfide isomerase domain"/>
    <property type="match status" value="1"/>
</dbReference>
<dbReference type="PANTHER" id="PTHR13887:SF54">
    <property type="entry name" value="DSBA FAMILY PROTEIN"/>
    <property type="match status" value="1"/>
</dbReference>
<protein>
    <submittedName>
        <fullName evidence="1">Thioredoxin</fullName>
    </submittedName>
</protein>
<organism evidence="1 2">
    <name type="scientific">Kangiella sediminilitoris</name>
    <dbReference type="NCBI Taxonomy" id="1144748"/>
    <lineage>
        <taxon>Bacteria</taxon>
        <taxon>Pseudomonadati</taxon>
        <taxon>Pseudomonadota</taxon>
        <taxon>Gammaproteobacteria</taxon>
        <taxon>Kangiellales</taxon>
        <taxon>Kangiellaceae</taxon>
        <taxon>Kangiella</taxon>
    </lineage>
</organism>
<dbReference type="RefSeq" id="WP_068991288.1">
    <property type="nucleotide sequence ID" value="NZ_CP012418.1"/>
</dbReference>
<dbReference type="KEGG" id="ksd:KS2013_1249"/>
<dbReference type="AlphaFoldDB" id="A0A1B3BB20"/>
<dbReference type="Proteomes" id="UP000094147">
    <property type="component" value="Chromosome"/>
</dbReference>
<dbReference type="OrthoDB" id="9813770at2"/>
<proteinExistence type="predicted"/>
<accession>A0A1B3BB20</accession>
<reference evidence="2" key="1">
    <citation type="submission" date="2015-08" db="EMBL/GenBank/DDBJ databases">
        <authorList>
            <person name="Kim K.M."/>
        </authorList>
    </citation>
    <scope>NUCLEOTIDE SEQUENCE [LARGE SCALE GENOMIC DNA]</scope>
    <source>
        <strain evidence="2">KCTC 23892</strain>
    </source>
</reference>
<dbReference type="PANTHER" id="PTHR13887">
    <property type="entry name" value="GLUTATHIONE S-TRANSFERASE KAPPA"/>
    <property type="match status" value="1"/>
</dbReference>
<gene>
    <name evidence="1" type="ORF">KS2013_1249</name>
</gene>
<dbReference type="SUPFAM" id="SSF52833">
    <property type="entry name" value="Thioredoxin-like"/>
    <property type="match status" value="1"/>
</dbReference>
<evidence type="ECO:0000313" key="1">
    <source>
        <dbReference type="EMBL" id="AOE49966.1"/>
    </source>
</evidence>
<sequence length="203" mass="23706">MAAKLYYFHDPMCSWCWGFAPTWQQLNQSLKNIVDIEYVLGGLAPDSNEPMPHYMQKTIRGYWEKIENLLGTRFNYNFWTECQPKRSTYPACRAVIAAKEQGKESEMIVAIQKAYYLGAMNPSELDTLVFLADYLKLNIESFKTSIVSERIDNELQRQIQVYRSLSFRGFPSLTLEIEEQSVPIEVDYQCSDLMYDKIISFVR</sequence>
<dbReference type="Pfam" id="PF13743">
    <property type="entry name" value="Thioredoxin_5"/>
    <property type="match status" value="1"/>
</dbReference>
<keyword evidence="2" id="KW-1185">Reference proteome</keyword>
<name>A0A1B3BB20_9GAMM</name>
<dbReference type="CDD" id="cd03025">
    <property type="entry name" value="DsbA_FrnE_like"/>
    <property type="match status" value="1"/>
</dbReference>
<dbReference type="EMBL" id="CP012418">
    <property type="protein sequence ID" value="AOE49966.1"/>
    <property type="molecule type" value="Genomic_DNA"/>
</dbReference>
<dbReference type="InterPro" id="IPR036249">
    <property type="entry name" value="Thioredoxin-like_sf"/>
</dbReference>
<dbReference type="PATRIC" id="fig|1144748.3.peg.1260"/>
<evidence type="ECO:0000313" key="2">
    <source>
        <dbReference type="Proteomes" id="UP000094147"/>
    </source>
</evidence>
<dbReference type="Gene3D" id="3.40.30.10">
    <property type="entry name" value="Glutaredoxin"/>
    <property type="match status" value="1"/>
</dbReference>